<comment type="caution">
    <text evidence="1">The sequence shown here is derived from an EMBL/GenBank/DDBJ whole genome shotgun (WGS) entry which is preliminary data.</text>
</comment>
<accession>A0A7H4MJ87</accession>
<name>A0A7H4MJ87_KLEVA</name>
<dbReference type="Proteomes" id="UP000254545">
    <property type="component" value="Unassembled WGS sequence"/>
</dbReference>
<dbReference type="EMBL" id="UGKR01000003">
    <property type="protein sequence ID" value="STS90387.1"/>
    <property type="molecule type" value="Genomic_DNA"/>
</dbReference>
<sequence>MSAFHQLTGLGQRRFKDLLRPRLRDTDMEGIAGGEMAVINMQKLAVFIPGVN</sequence>
<evidence type="ECO:0000313" key="1">
    <source>
        <dbReference type="EMBL" id="STS90387.1"/>
    </source>
</evidence>
<proteinExistence type="predicted"/>
<organism evidence="1 2">
    <name type="scientific">Klebsiella variicola</name>
    <dbReference type="NCBI Taxonomy" id="244366"/>
    <lineage>
        <taxon>Bacteria</taxon>
        <taxon>Pseudomonadati</taxon>
        <taxon>Pseudomonadota</taxon>
        <taxon>Gammaproteobacteria</taxon>
        <taxon>Enterobacterales</taxon>
        <taxon>Enterobacteriaceae</taxon>
        <taxon>Klebsiella/Raoultella group</taxon>
        <taxon>Klebsiella</taxon>
        <taxon>Klebsiella pneumoniae complex</taxon>
    </lineage>
</organism>
<protein>
    <submittedName>
        <fullName evidence="1">Uncharacterized protein</fullName>
    </submittedName>
</protein>
<gene>
    <name evidence="1" type="ORF">NCTC9177_04284</name>
</gene>
<dbReference type="AlphaFoldDB" id="A0A7H4MJ87"/>
<evidence type="ECO:0000313" key="2">
    <source>
        <dbReference type="Proteomes" id="UP000254545"/>
    </source>
</evidence>
<reference evidence="1 2" key="1">
    <citation type="submission" date="2018-06" db="EMBL/GenBank/DDBJ databases">
        <authorList>
            <consortium name="Pathogen Informatics"/>
            <person name="Doyle S."/>
        </authorList>
    </citation>
    <scope>NUCLEOTIDE SEQUENCE [LARGE SCALE GENOMIC DNA]</scope>
    <source>
        <strain evidence="1 2">NCTC9177</strain>
    </source>
</reference>